<dbReference type="RefSeq" id="WP_262563832.1">
    <property type="nucleotide sequence ID" value="NZ_JAPFCC010000001.1"/>
</dbReference>
<sequence>MKRVHLFEFTDIPQCPSVFRHMITDFIREVMNWSKPYKPKLALIVQVIKANRNKKIIDLCSGGGGGWHHLQKQLESEMKHPVEVILTDKFADKTISCAIEWPQNMFYHQEPVDALAVPPSLKGIRTLLNSFHHFKPYEARAILKDAVNQGQSIIIFECLRRDWLSAAFVIFMPIITLLVTPFIKPFSWKRLFYTYLIPLMPLLITWDSFVSVLRCYTVSELLEMVNAIEGSAHYEWEAGTYQFIGWHTYLVGYPK</sequence>
<dbReference type="Proteomes" id="UP001209854">
    <property type="component" value="Unassembled WGS sequence"/>
</dbReference>
<organism evidence="2 3">
    <name type="scientific">Endozoicomonas gorgoniicola</name>
    <dbReference type="NCBI Taxonomy" id="1234144"/>
    <lineage>
        <taxon>Bacteria</taxon>
        <taxon>Pseudomonadati</taxon>
        <taxon>Pseudomonadota</taxon>
        <taxon>Gammaproteobacteria</taxon>
        <taxon>Oceanospirillales</taxon>
        <taxon>Endozoicomonadaceae</taxon>
        <taxon>Endozoicomonas</taxon>
    </lineage>
</organism>
<evidence type="ECO:0000313" key="2">
    <source>
        <dbReference type="EMBL" id="MCW7554097.1"/>
    </source>
</evidence>
<comment type="caution">
    <text evidence="2">The sequence shown here is derived from an EMBL/GenBank/DDBJ whole genome shotgun (WGS) entry which is preliminary data.</text>
</comment>
<evidence type="ECO:0000313" key="3">
    <source>
        <dbReference type="Proteomes" id="UP001209854"/>
    </source>
</evidence>
<reference evidence="2 3" key="1">
    <citation type="submission" date="2022-10" db="EMBL/GenBank/DDBJ databases">
        <title>High-quality genome sequences of two octocoral-associated bacteria, Endozoicomonas euniceicola EF212 and Endozoicomonas gorgoniicola PS125.</title>
        <authorList>
            <person name="Chiou Y.-J."/>
            <person name="Chen Y.-H."/>
        </authorList>
    </citation>
    <scope>NUCLEOTIDE SEQUENCE [LARGE SCALE GENOMIC DNA]</scope>
    <source>
        <strain evidence="2 3">PS125</strain>
    </source>
</reference>
<dbReference type="SUPFAM" id="SSF53335">
    <property type="entry name" value="S-adenosyl-L-methionine-dependent methyltransferases"/>
    <property type="match status" value="1"/>
</dbReference>
<feature type="transmembrane region" description="Helical" evidence="1">
    <location>
        <begin position="163"/>
        <end position="183"/>
    </location>
</feature>
<protein>
    <recommendedName>
        <fullName evidence="4">Class I SAM-dependent methyltransferase</fullName>
    </recommendedName>
</protein>
<accession>A0ABT3MXJ3</accession>
<evidence type="ECO:0000256" key="1">
    <source>
        <dbReference type="SAM" id="Phobius"/>
    </source>
</evidence>
<keyword evidence="1" id="KW-0472">Membrane</keyword>
<dbReference type="EMBL" id="JAPFCC010000001">
    <property type="protein sequence ID" value="MCW7554097.1"/>
    <property type="molecule type" value="Genomic_DNA"/>
</dbReference>
<proteinExistence type="predicted"/>
<feature type="transmembrane region" description="Helical" evidence="1">
    <location>
        <begin position="195"/>
        <end position="216"/>
    </location>
</feature>
<dbReference type="InterPro" id="IPR029063">
    <property type="entry name" value="SAM-dependent_MTases_sf"/>
</dbReference>
<evidence type="ECO:0008006" key="4">
    <source>
        <dbReference type="Google" id="ProtNLM"/>
    </source>
</evidence>
<keyword evidence="1" id="KW-1133">Transmembrane helix</keyword>
<gene>
    <name evidence="2" type="ORF">NX722_16020</name>
</gene>
<keyword evidence="3" id="KW-1185">Reference proteome</keyword>
<keyword evidence="1" id="KW-0812">Transmembrane</keyword>
<name>A0ABT3MXJ3_9GAMM</name>